<dbReference type="Proteomes" id="UP000182486">
    <property type="component" value="Unassembled WGS sequence"/>
</dbReference>
<evidence type="ECO:0000256" key="1">
    <source>
        <dbReference type="SAM" id="MobiDB-lite"/>
    </source>
</evidence>
<dbReference type="EMBL" id="MEIA01000445">
    <property type="protein sequence ID" value="OJF10936.1"/>
    <property type="molecule type" value="Genomic_DNA"/>
</dbReference>
<name>A0A1K0FDW5_9ACTN</name>
<accession>A0A1K0FDW5</accession>
<proteinExistence type="predicted"/>
<dbReference type="AlphaFoldDB" id="A0A1K0FDW5"/>
<gene>
    <name evidence="2" type="ORF">BG844_29320</name>
</gene>
<feature type="region of interest" description="Disordered" evidence="1">
    <location>
        <begin position="1"/>
        <end position="20"/>
    </location>
</feature>
<evidence type="ECO:0000313" key="3">
    <source>
        <dbReference type="Proteomes" id="UP000182486"/>
    </source>
</evidence>
<organism evidence="2 3">
    <name type="scientific">Couchioplanes caeruleus subsp. caeruleus</name>
    <dbReference type="NCBI Taxonomy" id="56427"/>
    <lineage>
        <taxon>Bacteria</taxon>
        <taxon>Bacillati</taxon>
        <taxon>Actinomycetota</taxon>
        <taxon>Actinomycetes</taxon>
        <taxon>Micromonosporales</taxon>
        <taxon>Micromonosporaceae</taxon>
        <taxon>Couchioplanes</taxon>
    </lineage>
</organism>
<keyword evidence="3" id="KW-1185">Reference proteome</keyword>
<comment type="caution">
    <text evidence="2">The sequence shown here is derived from an EMBL/GenBank/DDBJ whole genome shotgun (WGS) entry which is preliminary data.</text>
</comment>
<protein>
    <submittedName>
        <fullName evidence="2">Uncharacterized protein</fullName>
    </submittedName>
</protein>
<reference evidence="2 3" key="1">
    <citation type="submission" date="2016-09" db="EMBL/GenBank/DDBJ databases">
        <title>Couchioplanes caeruleus draft genome sequence.</title>
        <authorList>
            <person name="Sheehan J."/>
            <person name="Caffrey P."/>
        </authorList>
    </citation>
    <scope>NUCLEOTIDE SEQUENCE [LARGE SCALE GENOMIC DNA]</scope>
    <source>
        <strain evidence="2 3">DSM 43634</strain>
    </source>
</reference>
<evidence type="ECO:0000313" key="2">
    <source>
        <dbReference type="EMBL" id="OJF10936.1"/>
    </source>
</evidence>
<sequence length="66" mass="7072">MMPARLILDEQPGPENLVEPVKDLGDREIPAGEARAGPVDPSLKALFGKLGKIVVSPFLKNHRGDA</sequence>